<protein>
    <submittedName>
        <fullName evidence="1">Uncharacterized protein</fullName>
    </submittedName>
</protein>
<organism evidence="1 2">
    <name type="scientific">Chitinophaga caseinilytica</name>
    <dbReference type="NCBI Taxonomy" id="2267521"/>
    <lineage>
        <taxon>Bacteria</taxon>
        <taxon>Pseudomonadati</taxon>
        <taxon>Bacteroidota</taxon>
        <taxon>Chitinophagia</taxon>
        <taxon>Chitinophagales</taxon>
        <taxon>Chitinophagaceae</taxon>
        <taxon>Chitinophaga</taxon>
    </lineage>
</organism>
<proteinExistence type="predicted"/>
<gene>
    <name evidence="1" type="ORF">WJU22_17400</name>
</gene>
<name>A0ABZ2Z295_9BACT</name>
<evidence type="ECO:0000313" key="1">
    <source>
        <dbReference type="EMBL" id="WZN44674.1"/>
    </source>
</evidence>
<keyword evidence="2" id="KW-1185">Reference proteome</keyword>
<sequence>MEGTTEIPVTKEIIAGMTTIVTMTIAAAEAVGITRKTNTFITTGTITMIIIDMSDTSAARKGL</sequence>
<accession>A0ABZ2Z295</accession>
<evidence type="ECO:0000313" key="2">
    <source>
        <dbReference type="Proteomes" id="UP001449657"/>
    </source>
</evidence>
<reference evidence="1 2" key="1">
    <citation type="submission" date="2024-03" db="EMBL/GenBank/DDBJ databases">
        <title>Chitinophaga caseinilytica sp. nov., a casein hydrolysing bacterium isolated from forest soil.</title>
        <authorList>
            <person name="Lee D.S."/>
            <person name="Han D.M."/>
            <person name="Baek J.H."/>
            <person name="Choi D.G."/>
            <person name="Jeon J.H."/>
            <person name="Jeon C.O."/>
        </authorList>
    </citation>
    <scope>NUCLEOTIDE SEQUENCE [LARGE SCALE GENOMIC DNA]</scope>
    <source>
        <strain evidence="1 2">KACC 19118</strain>
    </source>
</reference>
<dbReference type="EMBL" id="CP150096">
    <property type="protein sequence ID" value="WZN44674.1"/>
    <property type="molecule type" value="Genomic_DNA"/>
</dbReference>
<dbReference type="RefSeq" id="WP_341839443.1">
    <property type="nucleotide sequence ID" value="NZ_CP149792.1"/>
</dbReference>
<dbReference type="Proteomes" id="UP001449657">
    <property type="component" value="Chromosome"/>
</dbReference>